<organism evidence="1 2">
    <name type="scientific">Megasphaera stantonii</name>
    <dbReference type="NCBI Taxonomy" id="2144175"/>
    <lineage>
        <taxon>Bacteria</taxon>
        <taxon>Bacillati</taxon>
        <taxon>Bacillota</taxon>
        <taxon>Negativicutes</taxon>
        <taxon>Veillonellales</taxon>
        <taxon>Veillonellaceae</taxon>
        <taxon>Megasphaera</taxon>
    </lineage>
</organism>
<evidence type="ECO:0008006" key="3">
    <source>
        <dbReference type="Google" id="ProtNLM"/>
    </source>
</evidence>
<name>A0A346AZS2_9FIRM</name>
<dbReference type="KEGG" id="meg:DKB62_07210"/>
<evidence type="ECO:0000313" key="1">
    <source>
        <dbReference type="EMBL" id="AXL21365.1"/>
    </source>
</evidence>
<accession>A0A346AZS2</accession>
<dbReference type="Proteomes" id="UP000254337">
    <property type="component" value="Chromosome"/>
</dbReference>
<dbReference type="AlphaFoldDB" id="A0A346AZS2"/>
<proteinExistence type="predicted"/>
<dbReference type="EMBL" id="CP029462">
    <property type="protein sequence ID" value="AXL21365.1"/>
    <property type="molecule type" value="Genomic_DNA"/>
</dbReference>
<reference evidence="1 2" key="1">
    <citation type="submission" date="2018-05" db="EMBL/GenBank/DDBJ databases">
        <title>Complete genome sequence of Megasphaera sp. AJH120T, isolated from the ceca of a chicken.</title>
        <authorList>
            <person name="Maki J."/>
            <person name="Looft T."/>
        </authorList>
    </citation>
    <scope>NUCLEOTIDE SEQUENCE [LARGE SCALE GENOMIC DNA]</scope>
    <source>
        <strain evidence="1 2">AJH120</strain>
    </source>
</reference>
<sequence length="99" mass="11467">MQAFLRYVDGKAAEGAFVQALDTEVKAIKQHKETRREYMTLAMELKRMFAEGERTGEQKKETMMILEMLREGISKETIARCARVSVEYVVELGKRNHLL</sequence>
<keyword evidence="2" id="KW-1185">Reference proteome</keyword>
<evidence type="ECO:0000313" key="2">
    <source>
        <dbReference type="Proteomes" id="UP000254337"/>
    </source>
</evidence>
<protein>
    <recommendedName>
        <fullName evidence="3">Transposase</fullName>
    </recommendedName>
</protein>
<gene>
    <name evidence="1" type="ORF">DKB62_07210</name>
</gene>